<evidence type="ECO:0000256" key="16">
    <source>
        <dbReference type="ARBA" id="ARBA00023136"/>
    </source>
</evidence>
<dbReference type="CDD" id="cd02776">
    <property type="entry name" value="MopB_CT_Nitrate-R-NarG-like"/>
    <property type="match status" value="1"/>
</dbReference>
<evidence type="ECO:0000256" key="7">
    <source>
        <dbReference type="ARBA" id="ARBA00022475"/>
    </source>
</evidence>
<dbReference type="PROSITE" id="PS00932">
    <property type="entry name" value="MOLYBDOPTERIN_PROK_3"/>
    <property type="match status" value="1"/>
</dbReference>
<dbReference type="GO" id="GO:0045333">
    <property type="term" value="P:cellular respiration"/>
    <property type="evidence" value="ECO:0007669"/>
    <property type="project" value="UniProtKB-ARBA"/>
</dbReference>
<evidence type="ECO:0000256" key="2">
    <source>
        <dbReference type="ARBA" id="ARBA00001966"/>
    </source>
</evidence>
<sequence>MTVKKSDHMKDIHKPAERVGEDFYRVRNSYDKVVRSTHGVNCTGSCSWNIYVKNGIVTNELQAVDYPQIDHDIPNYEPRGCARGASFSWYLYSPLRVKYPYVRGRLLDLWTEAKKRFADPVAAWESIMTDESARKSFQQARGKGGLRRTDWDTALDIIAASSVYTVKKYGPDRITGFSPIPAMSQVSYAAGARFLQLIGGSCLSFYDWYCDLPAASPQIWGEQTDVCESADWYNSMYTVLMGSNVSMTRTPDAHFLAESRYKGTKVVVLSPDYSQAVKHADLWVPLKKGQDAAFWLAVNNVIINEFYNKKDTPYFREYVKKYTDLPFLVKLEASKDGFRAGRYLRASDIDALAGEENAAWKMLLMDETTGSLYSPKGTIGYRWAKEKGKWNLEDTDGIEGLERIPMLSLSDEEVILSTDGYDAGGGYAPVKRKAGAKRIKTVQGDVYVATVFDILKANLGAGADYYENSPYTPAWQQQFTGIEPETVIKVAREFAENAEKTGGRSMIIIGAGVNQWYHSDLSYRAAIMALMLTGSVGVNGGGLAHYVGQEKVAMLSSWSALAMAGDWCKPPRLQNAPSFWYIHSDQFRYEGSVFDYFAVPDKEKFKEQHSADFNAKAVRLGWLPFYPQFCGSSIDAAEEVLTEADGDKAKAMKITASKLKKGEMKFAAEDPDNPKNFPRVWYIWRGNAISSSAKGHEYFLKHILGTDHSVHAEETGFGFENIKDAKGAEGKVDLVVDLNFRMDTSAVYSDIILPAATWYEKNDLNTSDMHTFVHPLTEAVPPLWESAGDWEIFRRIAEKFSETASAHFPKPVYDLVATPLAHDSPDEIAQENVTDWKYGHEDPVPGKTMPKLTFVERDYGKIHEKYITLGKSIRENGIGAHGVSWNSGEEYDDLKKINGSRYMEGEEMADVSTALKASSAILRLAPEGNGQVSLKAFRDLEAKTGRPLAHLVEGYEEYSVSFDEITRQPRRIINSPCWSGKVGKGRAYAPFTLNVEDLVPWRTLTGRQQFYLDHEMYIQAGENLPVYKPELDMEMLGETEGGDGLVLNLLTPHGKWNIHSTYFDNERMLTLSRGGQCVWLSEKDAEKAGITDNDWLEMSNKNGNVVCRAVVSVRIPEGMCLMYHAPERTIDVPLSPSTGKRGGVHNSLSRVRLKPTLMAGGYGQFTYYFNYWGPIGVNRETFVKIRKLNEVRY</sequence>
<dbReference type="GO" id="GO:0051539">
    <property type="term" value="F:4 iron, 4 sulfur cluster binding"/>
    <property type="evidence" value="ECO:0007669"/>
    <property type="project" value="UniProtKB-KW"/>
</dbReference>
<dbReference type="InterPro" id="IPR009010">
    <property type="entry name" value="Asp_de-COase-like_dom_sf"/>
</dbReference>
<dbReference type="EC" id="1.7.5.1" evidence="5"/>
<keyword evidence="14" id="KW-0411">Iron-sulfur</keyword>
<keyword evidence="11" id="KW-0249">Electron transport</keyword>
<dbReference type="RefSeq" id="WP_128467059.1">
    <property type="nucleotide sequence ID" value="NZ_CP035108.1"/>
</dbReference>
<dbReference type="SMART" id="SM00926">
    <property type="entry name" value="Molybdop_Fe4S4"/>
    <property type="match status" value="1"/>
</dbReference>
<evidence type="ECO:0000313" key="20">
    <source>
        <dbReference type="Proteomes" id="UP000287502"/>
    </source>
</evidence>
<dbReference type="Proteomes" id="UP000287502">
    <property type="component" value="Chromosome"/>
</dbReference>
<dbReference type="EMBL" id="CP035108">
    <property type="protein sequence ID" value="QAR33773.1"/>
    <property type="molecule type" value="Genomic_DNA"/>
</dbReference>
<protein>
    <recommendedName>
        <fullName evidence="5">nitrate reductase (quinone)</fullName>
        <ecNumber evidence="5">1.7.5.1</ecNumber>
    </recommendedName>
</protein>
<dbReference type="InterPro" id="IPR006963">
    <property type="entry name" value="Mopterin_OxRdtase_4Fe-4S_dom"/>
</dbReference>
<keyword evidence="9" id="KW-0500">Molybdenum</keyword>
<comment type="cofactor">
    <cofactor evidence="2">
        <name>[4Fe-4S] cluster</name>
        <dbReference type="ChEBI" id="CHEBI:49883"/>
    </cofactor>
</comment>
<comment type="cofactor">
    <cofactor evidence="1">
        <name>Mo-bis(molybdopterin guanine dinucleotide)</name>
        <dbReference type="ChEBI" id="CHEBI:60539"/>
    </cofactor>
</comment>
<keyword evidence="8" id="KW-0004">4Fe-4S</keyword>
<evidence type="ECO:0000256" key="17">
    <source>
        <dbReference type="ARBA" id="ARBA00048294"/>
    </source>
</evidence>
<dbReference type="InterPro" id="IPR006468">
    <property type="entry name" value="NarG"/>
</dbReference>
<dbReference type="GO" id="GO:0042128">
    <property type="term" value="P:nitrate assimilation"/>
    <property type="evidence" value="ECO:0007669"/>
    <property type="project" value="UniProtKB-KW"/>
</dbReference>
<dbReference type="InterPro" id="IPR027467">
    <property type="entry name" value="MopterinOxRdtase_cofactor_BS"/>
</dbReference>
<dbReference type="Pfam" id="PF01568">
    <property type="entry name" value="Molydop_binding"/>
    <property type="match status" value="1"/>
</dbReference>
<comment type="catalytic activity">
    <reaction evidence="17">
        <text>nitrate + a quinol = a quinone + nitrite + H2O</text>
        <dbReference type="Rhea" id="RHEA:56144"/>
        <dbReference type="ChEBI" id="CHEBI:15377"/>
        <dbReference type="ChEBI" id="CHEBI:16301"/>
        <dbReference type="ChEBI" id="CHEBI:17632"/>
        <dbReference type="ChEBI" id="CHEBI:24646"/>
        <dbReference type="ChEBI" id="CHEBI:132124"/>
        <dbReference type="EC" id="1.7.5.1"/>
    </reaction>
</comment>
<dbReference type="PROSITE" id="PS51669">
    <property type="entry name" value="4FE4S_MOW_BIS_MGD"/>
    <property type="match status" value="1"/>
</dbReference>
<evidence type="ECO:0000259" key="18">
    <source>
        <dbReference type="PROSITE" id="PS51669"/>
    </source>
</evidence>
<dbReference type="CDD" id="cd02750">
    <property type="entry name" value="MopB_Nitrate-R-NarG-like"/>
    <property type="match status" value="1"/>
</dbReference>
<keyword evidence="15" id="KW-0534">Nitrate assimilation</keyword>
<dbReference type="KEGG" id="gtl:EP073_10265"/>
<accession>A0A410K070</accession>
<evidence type="ECO:0000313" key="19">
    <source>
        <dbReference type="EMBL" id="QAR33773.1"/>
    </source>
</evidence>
<dbReference type="GO" id="GO:0005886">
    <property type="term" value="C:plasma membrane"/>
    <property type="evidence" value="ECO:0007669"/>
    <property type="project" value="UniProtKB-SubCell"/>
</dbReference>
<evidence type="ECO:0000256" key="12">
    <source>
        <dbReference type="ARBA" id="ARBA00023002"/>
    </source>
</evidence>
<keyword evidence="7" id="KW-1003">Cell membrane</keyword>
<dbReference type="PROSITE" id="PS00551">
    <property type="entry name" value="MOLYBDOPTERIN_PROK_1"/>
    <property type="match status" value="1"/>
</dbReference>
<proteinExistence type="inferred from homology"/>
<dbReference type="NCBIfam" id="TIGR01580">
    <property type="entry name" value="narG"/>
    <property type="match status" value="1"/>
</dbReference>
<dbReference type="SUPFAM" id="SSF53706">
    <property type="entry name" value="Formate dehydrogenase/DMSO reductase, domains 1-3"/>
    <property type="match status" value="1"/>
</dbReference>
<dbReference type="OrthoDB" id="9810782at2"/>
<gene>
    <name evidence="19" type="ORF">EP073_10265</name>
</gene>
<dbReference type="GO" id="GO:0043546">
    <property type="term" value="F:molybdopterin cofactor binding"/>
    <property type="evidence" value="ECO:0007669"/>
    <property type="project" value="InterPro"/>
</dbReference>
<dbReference type="AlphaFoldDB" id="A0A410K070"/>
<evidence type="ECO:0000256" key="8">
    <source>
        <dbReference type="ARBA" id="ARBA00022485"/>
    </source>
</evidence>
<evidence type="ECO:0000256" key="11">
    <source>
        <dbReference type="ARBA" id="ARBA00022982"/>
    </source>
</evidence>
<dbReference type="Pfam" id="PF00384">
    <property type="entry name" value="Molybdopterin"/>
    <property type="match status" value="1"/>
</dbReference>
<comment type="similarity">
    <text evidence="4">Belongs to the prokaryotic molybdopterin-containing oxidoreductase family.</text>
</comment>
<evidence type="ECO:0000256" key="10">
    <source>
        <dbReference type="ARBA" id="ARBA00022723"/>
    </source>
</evidence>
<keyword evidence="13" id="KW-0408">Iron</keyword>
<dbReference type="GO" id="GO:0009325">
    <property type="term" value="C:nitrate reductase complex"/>
    <property type="evidence" value="ECO:0007669"/>
    <property type="project" value="InterPro"/>
</dbReference>
<comment type="subcellular location">
    <subcellularLocation>
        <location evidence="3">Cell membrane</location>
        <topology evidence="3">Peripheral membrane protein</topology>
    </subcellularLocation>
</comment>
<keyword evidence="16" id="KW-0472">Membrane</keyword>
<dbReference type="PANTHER" id="PTHR43105:SF2">
    <property type="entry name" value="RESPIRATORY NITRATE REDUCTASE 2 ALPHA CHAIN"/>
    <property type="match status" value="1"/>
</dbReference>
<evidence type="ECO:0000256" key="15">
    <source>
        <dbReference type="ARBA" id="ARBA00023063"/>
    </source>
</evidence>
<keyword evidence="6" id="KW-0813">Transport</keyword>
<dbReference type="InterPro" id="IPR050123">
    <property type="entry name" value="Prok_molybdopt-oxidoreductase"/>
</dbReference>
<dbReference type="GO" id="GO:0046872">
    <property type="term" value="F:metal ion binding"/>
    <property type="evidence" value="ECO:0007669"/>
    <property type="project" value="UniProtKB-KW"/>
</dbReference>
<evidence type="ECO:0000256" key="14">
    <source>
        <dbReference type="ARBA" id="ARBA00023014"/>
    </source>
</evidence>
<reference evidence="19 20" key="1">
    <citation type="submission" date="2019-01" db="EMBL/GenBank/DDBJ databases">
        <title>Geovibrio thiophilus DSM 11263, complete genome.</title>
        <authorList>
            <person name="Spring S."/>
            <person name="Bunk B."/>
            <person name="Sproer C."/>
        </authorList>
    </citation>
    <scope>NUCLEOTIDE SEQUENCE [LARGE SCALE GENOMIC DNA]</scope>
    <source>
        <strain evidence="19 20">DSM 11263</strain>
    </source>
</reference>
<name>A0A410K070_9BACT</name>
<evidence type="ECO:0000256" key="4">
    <source>
        <dbReference type="ARBA" id="ARBA00010312"/>
    </source>
</evidence>
<dbReference type="PANTHER" id="PTHR43105">
    <property type="entry name" value="RESPIRATORY NITRATE REDUCTASE"/>
    <property type="match status" value="1"/>
</dbReference>
<keyword evidence="12 19" id="KW-0560">Oxidoreductase</keyword>
<evidence type="ECO:0000256" key="3">
    <source>
        <dbReference type="ARBA" id="ARBA00004202"/>
    </source>
</evidence>
<keyword evidence="20" id="KW-1185">Reference proteome</keyword>
<evidence type="ECO:0000256" key="9">
    <source>
        <dbReference type="ARBA" id="ARBA00022505"/>
    </source>
</evidence>
<organism evidence="19 20">
    <name type="scientific">Geovibrio thiophilus</name>
    <dbReference type="NCBI Taxonomy" id="139438"/>
    <lineage>
        <taxon>Bacteria</taxon>
        <taxon>Pseudomonadati</taxon>
        <taxon>Deferribacterota</taxon>
        <taxon>Deferribacteres</taxon>
        <taxon>Deferribacterales</taxon>
        <taxon>Geovibrionaceae</taxon>
        <taxon>Geovibrio</taxon>
    </lineage>
</organism>
<dbReference type="InterPro" id="IPR037943">
    <property type="entry name" value="MopB_CT_Nitrate-R-NarG-like"/>
</dbReference>
<dbReference type="GO" id="GO:0160182">
    <property type="term" value="F:nitrate reductase (quinone) activity"/>
    <property type="evidence" value="ECO:0007669"/>
    <property type="project" value="UniProtKB-EC"/>
</dbReference>
<dbReference type="InterPro" id="IPR006656">
    <property type="entry name" value="Mopterin_OxRdtase"/>
</dbReference>
<dbReference type="InterPro" id="IPR006655">
    <property type="entry name" value="Mopterin_OxRdtase_prok_CS"/>
</dbReference>
<dbReference type="InterPro" id="IPR006657">
    <property type="entry name" value="MoPterin_dinucl-bd_dom"/>
</dbReference>
<dbReference type="Gene3D" id="3.40.50.12440">
    <property type="match status" value="1"/>
</dbReference>
<dbReference type="SUPFAM" id="SSF50692">
    <property type="entry name" value="ADC-like"/>
    <property type="match status" value="1"/>
</dbReference>
<evidence type="ECO:0000256" key="13">
    <source>
        <dbReference type="ARBA" id="ARBA00023004"/>
    </source>
</evidence>
<feature type="domain" description="4Fe-4S Mo/W bis-MGD-type" evidence="18">
    <location>
        <begin position="31"/>
        <end position="95"/>
    </location>
</feature>
<evidence type="ECO:0000256" key="6">
    <source>
        <dbReference type="ARBA" id="ARBA00022448"/>
    </source>
</evidence>
<evidence type="ECO:0000256" key="1">
    <source>
        <dbReference type="ARBA" id="ARBA00001942"/>
    </source>
</evidence>
<evidence type="ECO:0000256" key="5">
    <source>
        <dbReference type="ARBA" id="ARBA00012500"/>
    </source>
</evidence>
<keyword evidence="10" id="KW-0479">Metal-binding</keyword>